<gene>
    <name evidence="2" type="ORF">KUF71_001856</name>
</gene>
<organism evidence="2 3">
    <name type="scientific">Frankliniella fusca</name>
    <dbReference type="NCBI Taxonomy" id="407009"/>
    <lineage>
        <taxon>Eukaryota</taxon>
        <taxon>Metazoa</taxon>
        <taxon>Ecdysozoa</taxon>
        <taxon>Arthropoda</taxon>
        <taxon>Hexapoda</taxon>
        <taxon>Insecta</taxon>
        <taxon>Pterygota</taxon>
        <taxon>Neoptera</taxon>
        <taxon>Paraneoptera</taxon>
        <taxon>Thysanoptera</taxon>
        <taxon>Terebrantia</taxon>
        <taxon>Thripoidea</taxon>
        <taxon>Thripidae</taxon>
        <taxon>Frankliniella</taxon>
    </lineage>
</organism>
<proteinExistence type="predicted"/>
<protein>
    <submittedName>
        <fullName evidence="2">RNA-binding protein 12</fullName>
    </submittedName>
</protein>
<reference evidence="2" key="1">
    <citation type="submission" date="2021-07" db="EMBL/GenBank/DDBJ databases">
        <authorList>
            <person name="Catto M.A."/>
            <person name="Jacobson A."/>
            <person name="Kennedy G."/>
            <person name="Labadie P."/>
            <person name="Hunt B.G."/>
            <person name="Srinivasan R."/>
        </authorList>
    </citation>
    <scope>NUCLEOTIDE SEQUENCE</scope>
    <source>
        <strain evidence="2">PL_HMW_Pooled</strain>
        <tissue evidence="2">Head</tissue>
    </source>
</reference>
<evidence type="ECO:0000256" key="1">
    <source>
        <dbReference type="SAM" id="MobiDB-lite"/>
    </source>
</evidence>
<feature type="region of interest" description="Disordered" evidence="1">
    <location>
        <begin position="113"/>
        <end position="182"/>
    </location>
</feature>
<accession>A0AAE1LKV4</accession>
<reference evidence="2" key="2">
    <citation type="journal article" date="2023" name="BMC Genomics">
        <title>Pest status, molecular evolution, and epigenetic factors derived from the genome assembly of Frankliniella fusca, a thysanopteran phytovirus vector.</title>
        <authorList>
            <person name="Catto M.A."/>
            <person name="Labadie P.E."/>
            <person name="Jacobson A.L."/>
            <person name="Kennedy G.G."/>
            <person name="Srinivasan R."/>
            <person name="Hunt B.G."/>
        </authorList>
    </citation>
    <scope>NUCLEOTIDE SEQUENCE</scope>
    <source>
        <strain evidence="2">PL_HMW_Pooled</strain>
    </source>
</reference>
<dbReference type="AlphaFoldDB" id="A0AAE1LKV4"/>
<dbReference type="PRINTS" id="PR01217">
    <property type="entry name" value="PRICHEXTENSN"/>
</dbReference>
<comment type="caution">
    <text evidence="2">The sequence shown here is derived from an EMBL/GenBank/DDBJ whole genome shotgun (WGS) entry which is preliminary data.</text>
</comment>
<feature type="compositionally biased region" description="Pro residues" evidence="1">
    <location>
        <begin position="117"/>
        <end position="182"/>
    </location>
</feature>
<name>A0AAE1LKV4_9NEOP</name>
<sequence length="204" mass="20510">MTWKRKAARAIKFLKKFFMPNQKKAEGLRLAEECAALYQRQVQAWRYGAPPEEQQALLRLTVGAAVASTAMLKAGAAEARFSLSCCRAERDQAVYSVASAALQLATAPPAACSAAPAPAPAAPAPAPAAPAPAAPAPAPAAPAPAAPAPAPAAPAPAPAPAAPAPAAPAPAPAAPAPAPSPPAVQAEFFGSPYWMRARCPSEES</sequence>
<evidence type="ECO:0000313" key="3">
    <source>
        <dbReference type="Proteomes" id="UP001219518"/>
    </source>
</evidence>
<dbReference type="EMBL" id="JAHWGI010001147">
    <property type="protein sequence ID" value="KAK3923448.1"/>
    <property type="molecule type" value="Genomic_DNA"/>
</dbReference>
<evidence type="ECO:0000313" key="2">
    <source>
        <dbReference type="EMBL" id="KAK3923448.1"/>
    </source>
</evidence>
<dbReference type="Proteomes" id="UP001219518">
    <property type="component" value="Unassembled WGS sequence"/>
</dbReference>
<keyword evidence="3" id="KW-1185">Reference proteome</keyword>